<evidence type="ECO:0000259" key="1">
    <source>
        <dbReference type="PROSITE" id="PS50943"/>
    </source>
</evidence>
<evidence type="ECO:0000313" key="2">
    <source>
        <dbReference type="EMBL" id="NYS93246.1"/>
    </source>
</evidence>
<dbReference type="SMART" id="SM00530">
    <property type="entry name" value="HTH_XRE"/>
    <property type="match status" value="1"/>
</dbReference>
<dbReference type="SUPFAM" id="SSF47413">
    <property type="entry name" value="lambda repressor-like DNA-binding domains"/>
    <property type="match status" value="1"/>
</dbReference>
<dbReference type="Pfam" id="PF13560">
    <property type="entry name" value="HTH_31"/>
    <property type="match status" value="1"/>
</dbReference>
<dbReference type="PROSITE" id="PS50943">
    <property type="entry name" value="HTH_CROC1"/>
    <property type="match status" value="1"/>
</dbReference>
<dbReference type="RefSeq" id="WP_179912945.1">
    <property type="nucleotide sequence ID" value="NZ_JACBYE010000012.1"/>
</dbReference>
<dbReference type="Gene3D" id="3.30.450.180">
    <property type="match status" value="1"/>
</dbReference>
<feature type="domain" description="HTH cro/C1-type" evidence="1">
    <location>
        <begin position="28"/>
        <end position="81"/>
    </location>
</feature>
<dbReference type="PANTHER" id="PTHR35010">
    <property type="entry name" value="BLL4672 PROTEIN-RELATED"/>
    <property type="match status" value="1"/>
</dbReference>
<dbReference type="Gene3D" id="1.10.260.40">
    <property type="entry name" value="lambda repressor-like DNA-binding domains"/>
    <property type="match status" value="1"/>
</dbReference>
<name>A0A853ERL6_9MICO</name>
<proteinExistence type="predicted"/>
<dbReference type="InterPro" id="IPR001387">
    <property type="entry name" value="Cro/C1-type_HTH"/>
</dbReference>
<dbReference type="Proteomes" id="UP000561011">
    <property type="component" value="Unassembled WGS sequence"/>
</dbReference>
<dbReference type="PANTHER" id="PTHR35010:SF2">
    <property type="entry name" value="BLL4672 PROTEIN"/>
    <property type="match status" value="1"/>
</dbReference>
<gene>
    <name evidence="2" type="ORF">HZZ10_06850</name>
</gene>
<keyword evidence="3" id="KW-1185">Reference proteome</keyword>
<dbReference type="EMBL" id="JACBYE010000012">
    <property type="protein sequence ID" value="NYS93246.1"/>
    <property type="molecule type" value="Genomic_DNA"/>
</dbReference>
<dbReference type="InterPro" id="IPR041413">
    <property type="entry name" value="MLTR_LBD"/>
</dbReference>
<dbReference type="GO" id="GO:0003677">
    <property type="term" value="F:DNA binding"/>
    <property type="evidence" value="ECO:0007669"/>
    <property type="project" value="InterPro"/>
</dbReference>
<comment type="caution">
    <text evidence="2">The sequence shown here is derived from an EMBL/GenBank/DDBJ whole genome shotgun (WGS) entry which is preliminary data.</text>
</comment>
<organism evidence="2 3">
    <name type="scientific">Sanguibacter inulinus</name>
    <dbReference type="NCBI Taxonomy" id="60922"/>
    <lineage>
        <taxon>Bacteria</taxon>
        <taxon>Bacillati</taxon>
        <taxon>Actinomycetota</taxon>
        <taxon>Actinomycetes</taxon>
        <taxon>Micrococcales</taxon>
        <taxon>Sanguibacteraceae</taxon>
        <taxon>Sanguibacter</taxon>
    </lineage>
</organism>
<sequence>MDRDELAAFLRARRETLQPGDVGLPPGARRRAPGLRREEVAALTGMSTDYYARLEQGRGPQPSTQMLAALARTLRLTADGRDYLFRAAGHPAPDRRSTSSHVAPALLRVLDRLSDSPALILSELCEPLAANAMAVALFGDVLGRTGWARSDIYRWFTEPASRDIYPRDDHDRQGRALVASLRVAYGRSGASSRAGALVAALSLESSEFVDLWAEHEVARRFADHKTLLHPEIGPIELDCQALFTEDQTQSLLVLTAAPEDTEARASLDLLRVVGAQAFDA</sequence>
<protein>
    <submittedName>
        <fullName evidence="2">Helix-turn-helix domain-containing protein</fullName>
    </submittedName>
</protein>
<reference evidence="2 3" key="1">
    <citation type="submission" date="2020-07" db="EMBL/GenBank/DDBJ databases">
        <title>MOT database genomes.</title>
        <authorList>
            <person name="Joseph S."/>
            <person name="Aduse-Opoku J."/>
            <person name="Hashim A."/>
            <person name="Wade W."/>
            <person name="Curtis M."/>
        </authorList>
    </citation>
    <scope>NUCLEOTIDE SEQUENCE [LARGE SCALE GENOMIC DNA]</scope>
    <source>
        <strain evidence="2 3">DSM 100099</strain>
    </source>
</reference>
<dbReference type="Pfam" id="PF17765">
    <property type="entry name" value="MLTR_LBD"/>
    <property type="match status" value="1"/>
</dbReference>
<dbReference type="InterPro" id="IPR010982">
    <property type="entry name" value="Lambda_DNA-bd_dom_sf"/>
</dbReference>
<dbReference type="CDD" id="cd00093">
    <property type="entry name" value="HTH_XRE"/>
    <property type="match status" value="1"/>
</dbReference>
<dbReference type="AlphaFoldDB" id="A0A853ERL6"/>
<evidence type="ECO:0000313" key="3">
    <source>
        <dbReference type="Proteomes" id="UP000561011"/>
    </source>
</evidence>
<accession>A0A853ERL6</accession>